<organism evidence="4 5">
    <name type="scientific">Shewanella eurypsychrophilus</name>
    <dbReference type="NCBI Taxonomy" id="2593656"/>
    <lineage>
        <taxon>Bacteria</taxon>
        <taxon>Pseudomonadati</taxon>
        <taxon>Pseudomonadota</taxon>
        <taxon>Gammaproteobacteria</taxon>
        <taxon>Alteromonadales</taxon>
        <taxon>Shewanellaceae</taxon>
        <taxon>Shewanella</taxon>
    </lineage>
</organism>
<feature type="domain" description="Methyltransferase type 11" evidence="3">
    <location>
        <begin position="55"/>
        <end position="142"/>
    </location>
</feature>
<evidence type="ECO:0000259" key="3">
    <source>
        <dbReference type="Pfam" id="PF08241"/>
    </source>
</evidence>
<dbReference type="GO" id="GO:0032259">
    <property type="term" value="P:methylation"/>
    <property type="evidence" value="ECO:0007669"/>
    <property type="project" value="UniProtKB-KW"/>
</dbReference>
<protein>
    <submittedName>
        <fullName evidence="4">Methyltransferase domain-containing protein</fullName>
    </submittedName>
</protein>
<accession>A0ABX6VCH6</accession>
<evidence type="ECO:0000313" key="5">
    <source>
        <dbReference type="Proteomes" id="UP000316416"/>
    </source>
</evidence>
<dbReference type="PANTHER" id="PTHR13090:SF1">
    <property type="entry name" value="ARGININE-HYDROXYLASE NDUFAF5, MITOCHONDRIAL"/>
    <property type="match status" value="1"/>
</dbReference>
<dbReference type="EMBL" id="CP045503">
    <property type="protein sequence ID" value="QPG60414.2"/>
    <property type="molecule type" value="Genomic_DNA"/>
</dbReference>
<dbReference type="InterPro" id="IPR050602">
    <property type="entry name" value="Malonyl-ACP_OMT"/>
</dbReference>
<dbReference type="InterPro" id="IPR013216">
    <property type="entry name" value="Methyltransf_11"/>
</dbReference>
<dbReference type="CDD" id="cd02440">
    <property type="entry name" value="AdoMet_MTases"/>
    <property type="match status" value="1"/>
</dbReference>
<keyword evidence="5" id="KW-1185">Reference proteome</keyword>
<sequence length="260" mass="28622">MEPEVVKEGVAQSVNDQTVAQRFSAAAKHYHDFDRIQKMSSRLLFEKMSPHGTLLDIGAGPGTNFGQFTSVKKVIALDIAQGMLDQLSQDFPEYQTLCANAQSIPLPNDSVNSAYSNLALQWCSDLGASINETARVLKHNGEYHLAVVAKDSLLELSDLGFRVNGFRSIDEILSHFDNKQQWQIISAETKAVTVYFPQLKSLLYSIKGVGASIHANDQSSQGIRGRGDWVKLLSEAEKSRTPNGLPLTYQIALISAKRIV</sequence>
<dbReference type="GO" id="GO:0008168">
    <property type="term" value="F:methyltransferase activity"/>
    <property type="evidence" value="ECO:0007669"/>
    <property type="project" value="UniProtKB-KW"/>
</dbReference>
<name>A0ABX6VCH6_9GAMM</name>
<evidence type="ECO:0000256" key="1">
    <source>
        <dbReference type="ARBA" id="ARBA00022603"/>
    </source>
</evidence>
<proteinExistence type="predicted"/>
<dbReference type="SUPFAM" id="SSF53335">
    <property type="entry name" value="S-adenosyl-L-methionine-dependent methyltransferases"/>
    <property type="match status" value="1"/>
</dbReference>
<dbReference type="RefSeq" id="WP_185965654.1">
    <property type="nucleotide sequence ID" value="NZ_CP045503.2"/>
</dbReference>
<evidence type="ECO:0000313" key="4">
    <source>
        <dbReference type="EMBL" id="QPG60414.2"/>
    </source>
</evidence>
<keyword evidence="1 4" id="KW-0489">Methyltransferase</keyword>
<keyword evidence="2" id="KW-0808">Transferase</keyword>
<gene>
    <name evidence="4" type="ORF">FM038_009310</name>
</gene>
<dbReference type="Pfam" id="PF08241">
    <property type="entry name" value="Methyltransf_11"/>
    <property type="match status" value="1"/>
</dbReference>
<dbReference type="InterPro" id="IPR029063">
    <property type="entry name" value="SAM-dependent_MTases_sf"/>
</dbReference>
<reference evidence="4" key="1">
    <citation type="submission" date="2021-07" db="EMBL/GenBank/DDBJ databases">
        <title>Shewanella sp. YLB-07 whole genome sequence.</title>
        <authorList>
            <person name="Yu L."/>
        </authorList>
    </citation>
    <scope>NUCLEOTIDE SEQUENCE</scope>
    <source>
        <strain evidence="4">YLB-08</strain>
    </source>
</reference>
<dbReference type="Gene3D" id="3.40.50.150">
    <property type="entry name" value="Vaccinia Virus protein VP39"/>
    <property type="match status" value="1"/>
</dbReference>
<dbReference type="PANTHER" id="PTHR13090">
    <property type="entry name" value="ARGININE-HYDROXYLASE NDUFAF5, MITOCHONDRIAL"/>
    <property type="match status" value="1"/>
</dbReference>
<evidence type="ECO:0000256" key="2">
    <source>
        <dbReference type="ARBA" id="ARBA00022679"/>
    </source>
</evidence>
<dbReference type="Proteomes" id="UP000316416">
    <property type="component" value="Chromosome"/>
</dbReference>